<dbReference type="GO" id="GO:0020037">
    <property type="term" value="F:heme binding"/>
    <property type="evidence" value="ECO:0007669"/>
    <property type="project" value="InterPro"/>
</dbReference>
<dbReference type="PANTHER" id="PTHR38340:SF1">
    <property type="entry name" value="S-LAYER PROTEIN"/>
    <property type="match status" value="1"/>
</dbReference>
<dbReference type="InterPro" id="IPR019791">
    <property type="entry name" value="Haem_peroxidase_animal"/>
</dbReference>
<proteinExistence type="predicted"/>
<dbReference type="Pfam" id="PF00353">
    <property type="entry name" value="HemolysinCabind"/>
    <property type="match status" value="10"/>
</dbReference>
<dbReference type="Pfam" id="PF03098">
    <property type="entry name" value="An_peroxidase"/>
    <property type="match status" value="3"/>
</dbReference>
<dbReference type="PANTHER" id="PTHR38340">
    <property type="entry name" value="S-LAYER PROTEIN"/>
    <property type="match status" value="1"/>
</dbReference>
<dbReference type="GO" id="GO:0005509">
    <property type="term" value="F:calcium ion binding"/>
    <property type="evidence" value="ECO:0007669"/>
    <property type="project" value="InterPro"/>
</dbReference>
<dbReference type="InterPro" id="IPR010255">
    <property type="entry name" value="Haem_peroxidase_sf"/>
</dbReference>
<comment type="caution">
    <text evidence="3">The sequence shown here is derived from an EMBL/GenBank/DDBJ whole genome shotgun (WGS) entry which is preliminary data.</text>
</comment>
<dbReference type="InterPro" id="IPR037120">
    <property type="entry name" value="Haem_peroxidase_sf_animal"/>
</dbReference>
<evidence type="ECO:0000313" key="3">
    <source>
        <dbReference type="EMBL" id="MXO49184.1"/>
    </source>
</evidence>
<sequence length="2168" mass="228339">MAVKLNLHDLKFILDQIKIAERHAAGESLVDIIGNYHLPYGLRTVDGSYNNLVEGRERWGAADEILPRMFTQYYRNDQDGDTMSFGPGMTITNNDYGAAGDVADVDPRIISNLIVDQTAGNPAAISAALTQTGYEGDVMAAVQALNAAWNAHEADPAINTFEDFVALAETYGLSMQGDTLMIPNSAPDEGLSAPFNAWMTYFGQFFDHGLDLIPKADNGTVYIPLQPDDPLFDAGFDGIPFTADDGRTNFMAMTRAQIDENGETVNTTTPFVDQNQTYGSHASKQIFMREYEIVDGAPQATGHLLEGSSGGLATWADIKAQALEMLGIELTDADIGGIPLILSDPYGNFIPDENGFAQVVVGFDENGVPNAFVSGTPDNPVQLLMPGDAEPADGGIYAYAVRTAHAFLDDIAHNAVPVFNADGSLAADADTLTGNSVPVGTRGENLEYDDELLDRHFITGDGRGNENIALTAVHHVFHSEHNRQVEANKVEILKSGDLEFINEWLDIDLTQPEVSGLGSMSDAQLAAYGAMLDWDGERLFQVAKFATEMQYQHLVFEEFGRKLQPNIDPFVFNTTTDIDPAIFAEFAHVVYRFGHSMLTEDVNRMFLNDAGEPVFYDEFGNETPVTDMSAWGNNMGLIEAFLNPVDYDLDGAITADQAAGAIFRGLSREHGNHIDEFVTDALRNNLLGLPLDLAAINIARGRDTGMPTLNEARAQLFDATGSTFVAPYGSWAEFAENLKNPLSVINFIAAYGTHQSIIDAGDNVEDRRAAATDLVLGAVGETAQQTADRLAFLNGPAAETGVNDIDFWVGGLAEAPMLFGGFLGATFNAVFEAQMEILQDNDRFYYLTRTQGLNLLNELENNAFSKLILANTDMADAGADGIRGTADDILNFHGHVDAFAMPDYILHVDPSKQVGPDPQHDDPILNAIGQTLVQRDDLATPGVETNYIKFIGDEHIAINGTDGDDTIISGAGDDGIWGGLGNDRIEGGQGVDLILGGAGNDIITDSGDSGDFIKGEDGDDVIANSNGLDILMGGDGKDAFIVGVDLTEVFGGEGDDFILGGDDGDGLMGNEGNDWIEGGGGFDVISGDNSELFFNSTIIGHDVMFAGADENDFDAEAGDDIMVQGVSVMRNEGMSGFDWASHQGSPVSANADMTVSIFVNDQADVLRNRFDQVEALSGSDHNDILRGDDRGTTDVVDPEVDMEGHELTQAGVDRIDGLREALGLAPRGDAPDDEVVFDSGNILFGGGGSDFIEGRGGDDIIDGDLRLHVRISITEQGGENEIATVTSLRNIVTIDGVTKPLSAHLIDGTVSPGQMHIVREIVDDGENGDVDTAVFYDDFANYQITAAPGGGLLVTHITPTDGVIDPFTGRARLSDGMDTVRNVEFLQFADQTIDVSTLNPTITGAATLDDMTPTEGQALTVDVSTIAASNGIASATIQWQQSANGVDWTDIPGATGNEFTPEDLPGTTFGAQAGLMVRASFNYVDGLGFTGSVVTPSTAPVGANWEAAVATNFIGTDGDDIAVGSAFGEELLGFAGNDLLIGGGGDDLLSGYTGNDTTIGGLGNDTHHVESVNDIVVEAVGEGNADRVYSSVNYVLTAGSEVEIMFARGADDLSLTGNEFGNTLWGNSGANILDGGSGNDELRGLAGDDTLFGGVGDDVLWGGVGADNSTGGLGNDTHHVDNVADVVLEAVGEGDADRLYSSVNYVLVAGSEVEMMFAKGANNLSLTGNEFANFIRGNAGANTLDGGGGDDTLAGLAGADTLIGGDGNDTLRGQGGNDNLQGGAGDDFMDGGGGNDTVSGGLGNDVFHVNSAGDIVLEAAGEGFDRIYSGANYVLAAGVEVEVMFAKGTGNLQLTGNEIANTLWGNSGANTLNGGAGDDRLWGLAGDDTIVGGAGNDVIQGGAGNDTIVQTGATDGRDWINGGAGIDTWQLNAGAGEDYTIYTRSEAIAAGMTGLAGNTEIVVTLNGSDNASIIAELDNIEEIVIDSVDVASGGGVNGGPTASGASITVVGNFNSTSLDLNTITVNGGSGNDTVDISQLSSGHRLVFDASQGFDQVIGTIRPQDTILFPEGEDALFNRPVRELVDGFEDWTPKYELFGGFSDWFDFGMRGGRFNGEFDLVAWERPINQAFNESAGSPFGLSPTHQPRDDFGIAETAPFEDMIFETFLF</sequence>
<dbReference type="GO" id="GO:0006979">
    <property type="term" value="P:response to oxidative stress"/>
    <property type="evidence" value="ECO:0007669"/>
    <property type="project" value="InterPro"/>
</dbReference>
<dbReference type="CDD" id="cd09821">
    <property type="entry name" value="An_peroxidase_bacterial_2"/>
    <property type="match status" value="1"/>
</dbReference>
<comment type="subcellular location">
    <subcellularLocation>
        <location evidence="1">Secreted</location>
    </subcellularLocation>
</comment>
<name>A0A844XUM2_9SPHN</name>
<keyword evidence="3" id="KW-0575">Peroxidase</keyword>
<dbReference type="GO" id="GO:0004601">
    <property type="term" value="F:peroxidase activity"/>
    <property type="evidence" value="ECO:0007669"/>
    <property type="project" value="UniProtKB-KW"/>
</dbReference>
<dbReference type="PROSITE" id="PS50292">
    <property type="entry name" value="PEROXIDASE_3"/>
    <property type="match status" value="1"/>
</dbReference>
<organism evidence="3 4">
    <name type="scientific">Qipengyuania vulgaris</name>
    <dbReference type="NCBI Taxonomy" id="291985"/>
    <lineage>
        <taxon>Bacteria</taxon>
        <taxon>Pseudomonadati</taxon>
        <taxon>Pseudomonadota</taxon>
        <taxon>Alphaproteobacteria</taxon>
        <taxon>Sphingomonadales</taxon>
        <taxon>Erythrobacteraceae</taxon>
        <taxon>Qipengyuania</taxon>
    </lineage>
</organism>
<dbReference type="PRINTS" id="PR00313">
    <property type="entry name" value="CABNDNGRPT"/>
</dbReference>
<keyword evidence="2" id="KW-0964">Secreted</keyword>
<dbReference type="SUPFAM" id="SSF48113">
    <property type="entry name" value="Heme-dependent peroxidases"/>
    <property type="match status" value="1"/>
</dbReference>
<dbReference type="OrthoDB" id="7417166at2"/>
<reference evidence="3 4" key="1">
    <citation type="submission" date="2019-12" db="EMBL/GenBank/DDBJ databases">
        <title>Genomic-based taxomic classification of the family Erythrobacteraceae.</title>
        <authorList>
            <person name="Xu L."/>
        </authorList>
    </citation>
    <scope>NUCLEOTIDE SEQUENCE [LARGE SCALE GENOMIC DNA]</scope>
    <source>
        <strain evidence="3 4">DSM 17792</strain>
    </source>
</reference>
<protein>
    <submittedName>
        <fullName evidence="3">Heme peroxidase</fullName>
    </submittedName>
</protein>
<dbReference type="InterPro" id="IPR018511">
    <property type="entry name" value="Hemolysin-typ_Ca-bd_CS"/>
</dbReference>
<dbReference type="Gene3D" id="2.150.10.10">
    <property type="entry name" value="Serralysin-like metalloprotease, C-terminal"/>
    <property type="match status" value="7"/>
</dbReference>
<gene>
    <name evidence="3" type="ORF">GRI69_13065</name>
</gene>
<evidence type="ECO:0000256" key="1">
    <source>
        <dbReference type="ARBA" id="ARBA00004613"/>
    </source>
</evidence>
<evidence type="ECO:0000313" key="4">
    <source>
        <dbReference type="Proteomes" id="UP000448199"/>
    </source>
</evidence>
<dbReference type="InterPro" id="IPR050557">
    <property type="entry name" value="RTX_toxin/Mannuronan_C5-epim"/>
</dbReference>
<dbReference type="InterPro" id="IPR011049">
    <property type="entry name" value="Serralysin-like_metalloprot_C"/>
</dbReference>
<keyword evidence="4" id="KW-1185">Reference proteome</keyword>
<evidence type="ECO:0000256" key="2">
    <source>
        <dbReference type="ARBA" id="ARBA00022525"/>
    </source>
</evidence>
<dbReference type="EMBL" id="WTYC01000008">
    <property type="protein sequence ID" value="MXO49184.1"/>
    <property type="molecule type" value="Genomic_DNA"/>
</dbReference>
<dbReference type="RefSeq" id="WP_160728721.1">
    <property type="nucleotide sequence ID" value="NZ_WTYC01000008.1"/>
</dbReference>
<accession>A0A844XUM2</accession>
<dbReference type="Proteomes" id="UP000448199">
    <property type="component" value="Unassembled WGS sequence"/>
</dbReference>
<dbReference type="SUPFAM" id="SSF51120">
    <property type="entry name" value="beta-Roll"/>
    <property type="match status" value="6"/>
</dbReference>
<keyword evidence="3" id="KW-0560">Oxidoreductase</keyword>
<dbReference type="Gene3D" id="2.60.40.2700">
    <property type="match status" value="1"/>
</dbReference>
<dbReference type="InterPro" id="IPR001343">
    <property type="entry name" value="Hemolysn_Ca-bd"/>
</dbReference>
<dbReference type="GO" id="GO:0005576">
    <property type="term" value="C:extracellular region"/>
    <property type="evidence" value="ECO:0007669"/>
    <property type="project" value="UniProtKB-SubCell"/>
</dbReference>
<dbReference type="PROSITE" id="PS00330">
    <property type="entry name" value="HEMOLYSIN_CALCIUM"/>
    <property type="match status" value="9"/>
</dbReference>
<dbReference type="Gene3D" id="1.10.640.10">
    <property type="entry name" value="Haem peroxidase domain superfamily, animal type"/>
    <property type="match status" value="1"/>
</dbReference>